<name>A0A0D3C9R2_BRAOL</name>
<dbReference type="Proteomes" id="UP000032141">
    <property type="component" value="Chromosome C5"/>
</dbReference>
<feature type="region of interest" description="Disordered" evidence="1">
    <location>
        <begin position="25"/>
        <end position="54"/>
    </location>
</feature>
<proteinExistence type="predicted"/>
<feature type="compositionally biased region" description="Basic and acidic residues" evidence="1">
    <location>
        <begin position="25"/>
        <end position="51"/>
    </location>
</feature>
<dbReference type="AlphaFoldDB" id="A0A0D3C9R2"/>
<evidence type="ECO:0000313" key="2">
    <source>
        <dbReference type="EnsemblPlants" id="Bo5g017260.1"/>
    </source>
</evidence>
<keyword evidence="3" id="KW-1185">Reference proteome</keyword>
<evidence type="ECO:0000313" key="3">
    <source>
        <dbReference type="Proteomes" id="UP000032141"/>
    </source>
</evidence>
<accession>A0A0D3C9R2</accession>
<dbReference type="Gramene" id="Bo5g017260.1">
    <property type="protein sequence ID" value="Bo5g017260.1"/>
    <property type="gene ID" value="Bo5g017260"/>
</dbReference>
<dbReference type="EnsemblPlants" id="Bo5g017260.1">
    <property type="protein sequence ID" value="Bo5g017260.1"/>
    <property type="gene ID" value="Bo5g017260"/>
</dbReference>
<reference evidence="2" key="2">
    <citation type="submission" date="2015-03" db="UniProtKB">
        <authorList>
            <consortium name="EnsemblPlants"/>
        </authorList>
    </citation>
    <scope>IDENTIFICATION</scope>
</reference>
<organism evidence="2 3">
    <name type="scientific">Brassica oleracea var. oleracea</name>
    <dbReference type="NCBI Taxonomy" id="109376"/>
    <lineage>
        <taxon>Eukaryota</taxon>
        <taxon>Viridiplantae</taxon>
        <taxon>Streptophyta</taxon>
        <taxon>Embryophyta</taxon>
        <taxon>Tracheophyta</taxon>
        <taxon>Spermatophyta</taxon>
        <taxon>Magnoliopsida</taxon>
        <taxon>eudicotyledons</taxon>
        <taxon>Gunneridae</taxon>
        <taxon>Pentapetalae</taxon>
        <taxon>rosids</taxon>
        <taxon>malvids</taxon>
        <taxon>Brassicales</taxon>
        <taxon>Brassicaceae</taxon>
        <taxon>Brassiceae</taxon>
        <taxon>Brassica</taxon>
    </lineage>
</organism>
<evidence type="ECO:0000256" key="1">
    <source>
        <dbReference type="SAM" id="MobiDB-lite"/>
    </source>
</evidence>
<dbReference type="HOGENOM" id="CLU_074681_2_0_1"/>
<protein>
    <submittedName>
        <fullName evidence="2">Uncharacterized protein</fullName>
    </submittedName>
</protein>
<reference evidence="2 3" key="1">
    <citation type="journal article" date="2014" name="Genome Biol.">
        <title>Transcriptome and methylome profiling reveals relics of genome dominance in the mesopolyploid Brassica oleracea.</title>
        <authorList>
            <person name="Parkin I.A."/>
            <person name="Koh C."/>
            <person name="Tang H."/>
            <person name="Robinson S.J."/>
            <person name="Kagale S."/>
            <person name="Clarke W.E."/>
            <person name="Town C.D."/>
            <person name="Nixon J."/>
            <person name="Krishnakumar V."/>
            <person name="Bidwell S.L."/>
            <person name="Denoeud F."/>
            <person name="Belcram H."/>
            <person name="Links M.G."/>
            <person name="Just J."/>
            <person name="Clarke C."/>
            <person name="Bender T."/>
            <person name="Huebert T."/>
            <person name="Mason A.S."/>
            <person name="Pires J.C."/>
            <person name="Barker G."/>
            <person name="Moore J."/>
            <person name="Walley P.G."/>
            <person name="Manoli S."/>
            <person name="Batley J."/>
            <person name="Edwards D."/>
            <person name="Nelson M.N."/>
            <person name="Wang X."/>
            <person name="Paterson A.H."/>
            <person name="King G."/>
            <person name="Bancroft I."/>
            <person name="Chalhoub B."/>
            <person name="Sharpe A.G."/>
        </authorList>
    </citation>
    <scope>NUCLEOTIDE SEQUENCE</scope>
    <source>
        <strain evidence="2 3">cv. TO1000</strain>
    </source>
</reference>
<sequence length="205" mass="22844">MDGRVYGLVMRKILVILDQSREKKIVPTKKGDSSLDETKAIPATKDGDSRDKRRLTNMGQDYSYSQLSSSSDSIDITSLLQAEAELYADEGQSSHNNPEPVQYPPQPEADDGIQTICYCGGEPVVATSSTHKDPDRRYFTCENWDVAVMEDQGNPDDMLLRLLKDQGNASEQKLMLLEKSVFELSNQKSGVKLMRVSSSRCCLLV</sequence>